<organism evidence="3">
    <name type="scientific">Halomonas sp. RT37</name>
    <dbReference type="NCBI Taxonomy" id="2950872"/>
    <lineage>
        <taxon>Bacteria</taxon>
        <taxon>Pseudomonadati</taxon>
        <taxon>Pseudomonadota</taxon>
        <taxon>Gammaproteobacteria</taxon>
        <taxon>Oceanospirillales</taxon>
        <taxon>Halomonadaceae</taxon>
        <taxon>Halomonas</taxon>
    </lineage>
</organism>
<dbReference type="InterPro" id="IPR015942">
    <property type="entry name" value="Asp/Glu/hydantoin_racemase"/>
</dbReference>
<feature type="chain" id="PRO_5043873780" evidence="2">
    <location>
        <begin position="30"/>
        <end position="257"/>
    </location>
</feature>
<gene>
    <name evidence="3" type="ORF">NFG58_16335</name>
</gene>
<sequence>MTLSLPSLLQAVAVPGLALMMAVAPMANAEKPASAPLSTIVLINPNSSDTATQAMAALAERETQGKARVVGVSNTSAPRLLTTPEDMVAASQGVVELGRQAAEDPSTGAIIVSAFSDPGLDQLREAVDIPVFGIGEEVFHEAARDGRPFGIATITPDPALIESFAAKAEALGYQDQYRGTRVTPGDPVALLDSPQALDTALADAIEASVGEDGAEAVIMGGGPLSDAAIRLQDSTEVPLVIAVSAAARAAGAALGRD</sequence>
<keyword evidence="2" id="KW-0732">Signal</keyword>
<dbReference type="RefSeq" id="WP_348826988.1">
    <property type="nucleotide sequence ID" value="NZ_CP098827.1"/>
</dbReference>
<accession>A0AAU7KG97</accession>
<reference evidence="3" key="1">
    <citation type="submission" date="2022-06" db="EMBL/GenBank/DDBJ databases">
        <title>A novel DMS-producing enzyme.</title>
        <authorList>
            <person name="Zhang Y."/>
        </authorList>
    </citation>
    <scope>NUCLEOTIDE SEQUENCE</scope>
    <source>
        <strain evidence="3">RT37</strain>
    </source>
</reference>
<proteinExistence type="inferred from homology"/>
<protein>
    <submittedName>
        <fullName evidence="3">Aspartate/glutamate racemase family protein</fullName>
    </submittedName>
</protein>
<name>A0AAU7KG97_9GAMM</name>
<dbReference type="InterPro" id="IPR052186">
    <property type="entry name" value="Hydantoin_racemase-like"/>
</dbReference>
<dbReference type="EMBL" id="CP098827">
    <property type="protein sequence ID" value="XBO70173.1"/>
    <property type="molecule type" value="Genomic_DNA"/>
</dbReference>
<dbReference type="PANTHER" id="PTHR28047">
    <property type="entry name" value="PROTEIN DCG1"/>
    <property type="match status" value="1"/>
</dbReference>
<dbReference type="PANTHER" id="PTHR28047:SF5">
    <property type="entry name" value="PROTEIN DCG1"/>
    <property type="match status" value="1"/>
</dbReference>
<comment type="similarity">
    <text evidence="1">Belongs to the HyuE racemase family.</text>
</comment>
<dbReference type="InterPro" id="IPR053714">
    <property type="entry name" value="Iso_Racemase_Enz_sf"/>
</dbReference>
<dbReference type="AlphaFoldDB" id="A0AAU7KG97"/>
<evidence type="ECO:0000256" key="2">
    <source>
        <dbReference type="SAM" id="SignalP"/>
    </source>
</evidence>
<evidence type="ECO:0000256" key="1">
    <source>
        <dbReference type="ARBA" id="ARBA00038414"/>
    </source>
</evidence>
<dbReference type="Gene3D" id="3.40.50.12500">
    <property type="match status" value="1"/>
</dbReference>
<evidence type="ECO:0000313" key="3">
    <source>
        <dbReference type="EMBL" id="XBO70173.1"/>
    </source>
</evidence>
<dbReference type="Pfam" id="PF01177">
    <property type="entry name" value="Asp_Glu_race"/>
    <property type="match status" value="1"/>
</dbReference>
<feature type="signal peptide" evidence="2">
    <location>
        <begin position="1"/>
        <end position="29"/>
    </location>
</feature>
<dbReference type="GO" id="GO:0047661">
    <property type="term" value="F:amino-acid racemase activity"/>
    <property type="evidence" value="ECO:0007669"/>
    <property type="project" value="InterPro"/>
</dbReference>